<dbReference type="PANTHER" id="PTHR36842">
    <property type="entry name" value="PROTEIN TOLB HOMOLOG"/>
    <property type="match status" value="1"/>
</dbReference>
<comment type="subunit">
    <text evidence="5">The Tol-Pal system is composed of five core proteins: the inner membrane proteins TolA, TolQ and TolR, the periplasmic protein TolB and the outer membrane protein Pal. They form a network linking the inner and outer membranes and the peptidoglycan layer.</text>
</comment>
<keyword evidence="4 5" id="KW-0574">Periplasm</keyword>
<dbReference type="PANTHER" id="PTHR36842:SF1">
    <property type="entry name" value="PROTEIN TOLB"/>
    <property type="match status" value="1"/>
</dbReference>
<feature type="region of interest" description="Disordered" evidence="6">
    <location>
        <begin position="442"/>
        <end position="461"/>
    </location>
</feature>
<dbReference type="Pfam" id="PF07676">
    <property type="entry name" value="PD40"/>
    <property type="match status" value="2"/>
</dbReference>
<keyword evidence="3 5" id="KW-0732">Signal</keyword>
<feature type="chain" id="PRO_5044928366" description="Tol-Pal system protein TolB" evidence="5">
    <location>
        <begin position="25"/>
        <end position="461"/>
    </location>
</feature>
<protein>
    <recommendedName>
        <fullName evidence="5">Tol-Pal system protein TolB</fullName>
    </recommendedName>
</protein>
<evidence type="ECO:0000256" key="2">
    <source>
        <dbReference type="ARBA" id="ARBA00009820"/>
    </source>
</evidence>
<dbReference type="Proteomes" id="UP001596303">
    <property type="component" value="Unassembled WGS sequence"/>
</dbReference>
<dbReference type="Gene3D" id="2.120.10.30">
    <property type="entry name" value="TolB, C-terminal domain"/>
    <property type="match status" value="1"/>
</dbReference>
<dbReference type="InterPro" id="IPR011042">
    <property type="entry name" value="6-blade_b-propeller_TolB-like"/>
</dbReference>
<comment type="function">
    <text evidence="5">Part of the Tol-Pal system, which plays a role in outer membrane invagination during cell division and is important for maintaining outer membrane integrity.</text>
</comment>
<feature type="signal peptide" evidence="5">
    <location>
        <begin position="1"/>
        <end position="24"/>
    </location>
</feature>
<gene>
    <name evidence="5 8" type="primary">tolB</name>
    <name evidence="8" type="ORF">ACFQDM_14745</name>
</gene>
<comment type="caution">
    <text evidence="8">The sequence shown here is derived from an EMBL/GenBank/DDBJ whole genome shotgun (WGS) entry which is preliminary data.</text>
</comment>
<comment type="similarity">
    <text evidence="2 5">Belongs to the TolB family.</text>
</comment>
<reference evidence="9" key="1">
    <citation type="journal article" date="2019" name="Int. J. Syst. Evol. Microbiol.">
        <title>The Global Catalogue of Microorganisms (GCM) 10K type strain sequencing project: providing services to taxonomists for standard genome sequencing and annotation.</title>
        <authorList>
            <consortium name="The Broad Institute Genomics Platform"/>
            <consortium name="The Broad Institute Genome Sequencing Center for Infectious Disease"/>
            <person name="Wu L."/>
            <person name="Ma J."/>
        </authorList>
    </citation>
    <scope>NUCLEOTIDE SEQUENCE [LARGE SCALE GENOMIC DNA]</scope>
    <source>
        <strain evidence="9">CGMCC-1.15741</strain>
    </source>
</reference>
<organism evidence="8 9">
    <name type="scientific">Ponticaulis profundi</name>
    <dbReference type="NCBI Taxonomy" id="2665222"/>
    <lineage>
        <taxon>Bacteria</taxon>
        <taxon>Pseudomonadati</taxon>
        <taxon>Pseudomonadota</taxon>
        <taxon>Alphaproteobacteria</taxon>
        <taxon>Hyphomonadales</taxon>
        <taxon>Hyphomonadaceae</taxon>
        <taxon>Ponticaulis</taxon>
    </lineage>
</organism>
<evidence type="ECO:0000313" key="8">
    <source>
        <dbReference type="EMBL" id="MFC6199342.1"/>
    </source>
</evidence>
<dbReference type="Pfam" id="PF04052">
    <property type="entry name" value="TolB_N"/>
    <property type="match status" value="1"/>
</dbReference>
<evidence type="ECO:0000256" key="1">
    <source>
        <dbReference type="ARBA" id="ARBA00004418"/>
    </source>
</evidence>
<dbReference type="InterPro" id="IPR011659">
    <property type="entry name" value="WD40"/>
</dbReference>
<dbReference type="SUPFAM" id="SSF69304">
    <property type="entry name" value="Tricorn protease N-terminal domain"/>
    <property type="match status" value="1"/>
</dbReference>
<dbReference type="InterPro" id="IPR014167">
    <property type="entry name" value="Tol-Pal_TolB"/>
</dbReference>
<dbReference type="SUPFAM" id="SSF52964">
    <property type="entry name" value="TolB, N-terminal domain"/>
    <property type="match status" value="1"/>
</dbReference>
<evidence type="ECO:0000256" key="6">
    <source>
        <dbReference type="SAM" id="MobiDB-lite"/>
    </source>
</evidence>
<accession>A0ABW1SDJ5</accession>
<keyword evidence="9" id="KW-1185">Reference proteome</keyword>
<name>A0ABW1SDJ5_9PROT</name>
<keyword evidence="5" id="KW-0131">Cell cycle</keyword>
<dbReference type="EMBL" id="JBHSSW010000028">
    <property type="protein sequence ID" value="MFC6199342.1"/>
    <property type="molecule type" value="Genomic_DNA"/>
</dbReference>
<dbReference type="RefSeq" id="WP_377380315.1">
    <property type="nucleotide sequence ID" value="NZ_JBHSSW010000028.1"/>
</dbReference>
<sequence length="461" mass="51184" precursor="true">MKHIMKSLGLAALVALAPLGVAQAQIEGTITEASARQFRVAIPEFKADTPEARELADQIAAIIRNDLRSTGLFDLVDPSAYVETGLTVQIQPRFQDWRLIKTESLAVGEVEVMRNGEMRVAFRLWDTGKEEEHLFPDAEGNLVFKGRQYQTTPENLRRVAHVLADDIYTSLTGDEGYFDTRIVFIAESGPKIDRTKRLAIMDQDGANAEFLTSGRHTVLTPRFSPNAQKITYMTYENGRPQVYLFDIENDRSESLGRFQGMTYAPRFSMDGNSVIMSQAINGNSDIYLMDLTTRQMTRLTDHPAIDTSPSMSPDGKQITFTSDRGGSPQIYVMNADGSPQVCPSTRKRDVACRISGFSGGGYYSTPVWSPRGDYIAFTKQSGGRFYIGVIQPDGRGERLLSESYLDEGPAWSPNGRVIIFFREARPGAPPKLFTVDLTGRNLRQVPTPGDASDPAWSPPLR</sequence>
<evidence type="ECO:0000313" key="9">
    <source>
        <dbReference type="Proteomes" id="UP001596303"/>
    </source>
</evidence>
<dbReference type="NCBIfam" id="TIGR02800">
    <property type="entry name" value="propeller_TolB"/>
    <property type="match status" value="1"/>
</dbReference>
<keyword evidence="5" id="KW-0132">Cell division</keyword>
<proteinExistence type="inferred from homology"/>
<dbReference type="Gene3D" id="3.40.50.10070">
    <property type="entry name" value="TolB, N-terminal domain"/>
    <property type="match status" value="1"/>
</dbReference>
<evidence type="ECO:0000259" key="7">
    <source>
        <dbReference type="Pfam" id="PF04052"/>
    </source>
</evidence>
<feature type="domain" description="TolB N-terminal" evidence="7">
    <location>
        <begin position="30"/>
        <end position="131"/>
    </location>
</feature>
<evidence type="ECO:0000256" key="3">
    <source>
        <dbReference type="ARBA" id="ARBA00022729"/>
    </source>
</evidence>
<evidence type="ECO:0000256" key="4">
    <source>
        <dbReference type="ARBA" id="ARBA00022764"/>
    </source>
</evidence>
<dbReference type="InterPro" id="IPR007195">
    <property type="entry name" value="TolB_N"/>
</dbReference>
<evidence type="ECO:0000256" key="5">
    <source>
        <dbReference type="HAMAP-Rule" id="MF_00671"/>
    </source>
</evidence>
<dbReference type="HAMAP" id="MF_00671">
    <property type="entry name" value="TolB"/>
    <property type="match status" value="1"/>
</dbReference>
<comment type="subcellular location">
    <subcellularLocation>
        <location evidence="1 5">Periplasm</location>
    </subcellularLocation>
</comment>